<evidence type="ECO:0000313" key="1">
    <source>
        <dbReference type="EMBL" id="KKL64362.1"/>
    </source>
</evidence>
<proteinExistence type="predicted"/>
<accession>A0A0F9GML8</accession>
<sequence>MTPKEMAERCAKCSSENVICLYGAARLISNAQAEQRRKLVHPEFHRWCVRVSGPGLDWTEIGSLVKTYLEDDAIEQEDE</sequence>
<protein>
    <submittedName>
        <fullName evidence="1">Uncharacterized protein</fullName>
    </submittedName>
</protein>
<dbReference type="AlphaFoldDB" id="A0A0F9GML8"/>
<organism evidence="1">
    <name type="scientific">marine sediment metagenome</name>
    <dbReference type="NCBI Taxonomy" id="412755"/>
    <lineage>
        <taxon>unclassified sequences</taxon>
        <taxon>metagenomes</taxon>
        <taxon>ecological metagenomes</taxon>
    </lineage>
</organism>
<gene>
    <name evidence="1" type="ORF">LCGC14_2165820</name>
</gene>
<reference evidence="1" key="1">
    <citation type="journal article" date="2015" name="Nature">
        <title>Complex archaea that bridge the gap between prokaryotes and eukaryotes.</title>
        <authorList>
            <person name="Spang A."/>
            <person name="Saw J.H."/>
            <person name="Jorgensen S.L."/>
            <person name="Zaremba-Niedzwiedzka K."/>
            <person name="Martijn J."/>
            <person name="Lind A.E."/>
            <person name="van Eijk R."/>
            <person name="Schleper C."/>
            <person name="Guy L."/>
            <person name="Ettema T.J."/>
        </authorList>
    </citation>
    <scope>NUCLEOTIDE SEQUENCE</scope>
</reference>
<comment type="caution">
    <text evidence="1">The sequence shown here is derived from an EMBL/GenBank/DDBJ whole genome shotgun (WGS) entry which is preliminary data.</text>
</comment>
<name>A0A0F9GML8_9ZZZZ</name>
<dbReference type="EMBL" id="LAZR01027868">
    <property type="protein sequence ID" value="KKL64362.1"/>
    <property type="molecule type" value="Genomic_DNA"/>
</dbReference>